<gene>
    <name evidence="2" type="primary">nfdA_5</name>
    <name evidence="2" type="ORF">GALL_439670</name>
</gene>
<sequence length="689" mass="75015">MFGCRWNAIAAAAAAATLGALVATLAANVAVAQEGSLQDIAKALPALPQIVIYQAREIVTLDPAKPTAQAVAVVGDRILAVGQLDELKSLAGKQPFVVDTTFADQVIVPGFIAQHDHPFLAALTMTSEIIAIEDWVLPQGTSRAAKSREDYLKRLADANARLADPNEVLLTWGYHQYFHGALKKSDLDAISSTRPIIVWHRSAHEFYLNSVAEKKYNVTRAWYDSLNESQKKQSDFDNAHYWEQGMFALAPLIAPAIASPARLRAGLEFIVEYFHANGVTLGCEPGGIASKRLQDAQNAVLSNSANPFRYYFIVDAKSVTGAFPDDKVIAESEKYLTWGQGMTAYLPRQAKLFADGAIFSQAMQVRDGYKDGHHGEWMMDPDFFARTMKVYWDAGYQIHIHVNGDAGLDMVLDQLEANIRRHPRPDHRTVIIHFAVSRPDQVARIKQLGAIVSGNSYYPVALADNYRSNGLDPARADSMVRLGDVERAGISYSFHSDMPMAPGQPLLLMWSAVNRVTNDGNVRGPEQRVSRLGALKAVTLDAAYSLQMEKDDGSIQAGKLANFTILGDNPVTSDPMKIKDIPVWGTVQEGRVLPVNRTPPMKRSDSGERAPVKAAFASDDAGIASAAIDRIISAARRKQIVPIATKDRIVADPGIDRVVPCPGVDRIAQIADGMAAVDQVVPVATAQCV</sequence>
<dbReference type="Pfam" id="PF07969">
    <property type="entry name" value="Amidohydro_3"/>
    <property type="match status" value="1"/>
</dbReference>
<dbReference type="AlphaFoldDB" id="A0A1J5PRZ3"/>
<dbReference type="SUPFAM" id="SSF51556">
    <property type="entry name" value="Metallo-dependent hydrolases"/>
    <property type="match status" value="1"/>
</dbReference>
<accession>A0A1J5PRZ3</accession>
<dbReference type="EC" id="3.5.1.91" evidence="2"/>
<organism evidence="2">
    <name type="scientific">mine drainage metagenome</name>
    <dbReference type="NCBI Taxonomy" id="410659"/>
    <lineage>
        <taxon>unclassified sequences</taxon>
        <taxon>metagenomes</taxon>
        <taxon>ecological metagenomes</taxon>
    </lineage>
</organism>
<dbReference type="Gene3D" id="3.10.310.70">
    <property type="match status" value="1"/>
</dbReference>
<proteinExistence type="predicted"/>
<dbReference type="GO" id="GO:0016810">
    <property type="term" value="F:hydrolase activity, acting on carbon-nitrogen (but not peptide) bonds"/>
    <property type="evidence" value="ECO:0007669"/>
    <property type="project" value="InterPro"/>
</dbReference>
<dbReference type="InterPro" id="IPR013108">
    <property type="entry name" value="Amidohydro_3"/>
</dbReference>
<dbReference type="Gene3D" id="3.20.20.140">
    <property type="entry name" value="Metal-dependent hydrolases"/>
    <property type="match status" value="1"/>
</dbReference>
<dbReference type="InterPro" id="IPR011059">
    <property type="entry name" value="Metal-dep_hydrolase_composite"/>
</dbReference>
<dbReference type="InterPro" id="IPR032466">
    <property type="entry name" value="Metal_Hydrolase"/>
</dbReference>
<feature type="domain" description="Amidohydrolase 3" evidence="1">
    <location>
        <begin position="145"/>
        <end position="593"/>
    </location>
</feature>
<evidence type="ECO:0000259" key="1">
    <source>
        <dbReference type="Pfam" id="PF07969"/>
    </source>
</evidence>
<dbReference type="SUPFAM" id="SSF51338">
    <property type="entry name" value="Composite domain of metallo-dependent hydrolases"/>
    <property type="match status" value="1"/>
</dbReference>
<reference evidence="2" key="1">
    <citation type="submission" date="2016-10" db="EMBL/GenBank/DDBJ databases">
        <title>Sequence of Gallionella enrichment culture.</title>
        <authorList>
            <person name="Poehlein A."/>
            <person name="Muehling M."/>
            <person name="Daniel R."/>
        </authorList>
    </citation>
    <scope>NUCLEOTIDE SEQUENCE</scope>
</reference>
<dbReference type="PANTHER" id="PTHR22642:SF2">
    <property type="entry name" value="PROTEIN LONG AFTER FAR-RED 3"/>
    <property type="match status" value="1"/>
</dbReference>
<protein>
    <submittedName>
        <fullName evidence="2">N-substituted formamide deformylase</fullName>
        <ecNumber evidence="2">3.5.1.91</ecNumber>
    </submittedName>
</protein>
<dbReference type="EMBL" id="MLJW01002527">
    <property type="protein sequence ID" value="OIQ74382.1"/>
    <property type="molecule type" value="Genomic_DNA"/>
</dbReference>
<name>A0A1J5PRZ3_9ZZZZ</name>
<dbReference type="PANTHER" id="PTHR22642">
    <property type="entry name" value="IMIDAZOLONEPROPIONASE"/>
    <property type="match status" value="1"/>
</dbReference>
<evidence type="ECO:0000313" key="2">
    <source>
        <dbReference type="EMBL" id="OIQ74382.1"/>
    </source>
</evidence>
<keyword evidence="2" id="KW-0378">Hydrolase</keyword>
<dbReference type="Gene3D" id="2.30.40.10">
    <property type="entry name" value="Urease, subunit C, domain 1"/>
    <property type="match status" value="1"/>
</dbReference>
<comment type="caution">
    <text evidence="2">The sequence shown here is derived from an EMBL/GenBank/DDBJ whole genome shotgun (WGS) entry which is preliminary data.</text>
</comment>